<protein>
    <submittedName>
        <fullName evidence="1">Uncharacterized protein</fullName>
    </submittedName>
</protein>
<evidence type="ECO:0000313" key="2">
    <source>
        <dbReference type="Proteomes" id="UP000603453"/>
    </source>
</evidence>
<reference evidence="1" key="1">
    <citation type="submission" date="2020-12" db="EMBL/GenBank/DDBJ databases">
        <title>Metabolic potential, ecology and presence of endohyphal bacteria is reflected in genomic diversity of Mucoromycotina.</title>
        <authorList>
            <person name="Muszewska A."/>
            <person name="Okrasinska A."/>
            <person name="Steczkiewicz K."/>
            <person name="Drgas O."/>
            <person name="Orlowska M."/>
            <person name="Perlinska-Lenart U."/>
            <person name="Aleksandrzak-Piekarczyk T."/>
            <person name="Szatraj K."/>
            <person name="Zielenkiewicz U."/>
            <person name="Pilsyk S."/>
            <person name="Malc E."/>
            <person name="Mieczkowski P."/>
            <person name="Kruszewska J.S."/>
            <person name="Biernat P."/>
            <person name="Pawlowska J."/>
        </authorList>
    </citation>
    <scope>NUCLEOTIDE SEQUENCE</scope>
    <source>
        <strain evidence="1">WA0000017839</strain>
    </source>
</reference>
<name>A0A8H7RG45_9FUNG</name>
<dbReference type="AlphaFoldDB" id="A0A8H7RG45"/>
<gene>
    <name evidence="1" type="ORF">INT47_003349</name>
</gene>
<dbReference type="EMBL" id="JAEPRD010000012">
    <property type="protein sequence ID" value="KAG2210364.1"/>
    <property type="molecule type" value="Genomic_DNA"/>
</dbReference>
<sequence length="192" mass="21413">MQNYSKESKRKTPYNAFTEKLAATKKSNATTGVQSEALNPALVMDYLPVNKLTDEDKHYHHSEAVLKMKKMMESYNSNCDSEFFPISMFQKTNGSSKGRILLYPGSAGDTHPSAKFTTAFPFQKFKNITADLKLFGWPENVPIRRGHDQISGQMQIVLEAIKENNIYITVPGAEAVDTTPVTLESSSPDLAQ</sequence>
<accession>A0A8H7RG45</accession>
<proteinExistence type="predicted"/>
<keyword evidence="2" id="KW-1185">Reference proteome</keyword>
<comment type="caution">
    <text evidence="1">The sequence shown here is derived from an EMBL/GenBank/DDBJ whole genome shotgun (WGS) entry which is preliminary data.</text>
</comment>
<evidence type="ECO:0000313" key="1">
    <source>
        <dbReference type="EMBL" id="KAG2210364.1"/>
    </source>
</evidence>
<organism evidence="1 2">
    <name type="scientific">Mucor saturninus</name>
    <dbReference type="NCBI Taxonomy" id="64648"/>
    <lineage>
        <taxon>Eukaryota</taxon>
        <taxon>Fungi</taxon>
        <taxon>Fungi incertae sedis</taxon>
        <taxon>Mucoromycota</taxon>
        <taxon>Mucoromycotina</taxon>
        <taxon>Mucoromycetes</taxon>
        <taxon>Mucorales</taxon>
        <taxon>Mucorineae</taxon>
        <taxon>Mucoraceae</taxon>
        <taxon>Mucor</taxon>
    </lineage>
</organism>
<dbReference type="Proteomes" id="UP000603453">
    <property type="component" value="Unassembled WGS sequence"/>
</dbReference>